<dbReference type="NCBIfam" id="NF047446">
    <property type="entry name" value="barrel_OmpL47"/>
    <property type="match status" value="1"/>
</dbReference>
<keyword evidence="4" id="KW-0572">Peptidoglycan-anchor</keyword>
<dbReference type="PROSITE" id="PS50847">
    <property type="entry name" value="GRAM_POS_ANCHORING"/>
    <property type="match status" value="1"/>
</dbReference>
<comment type="caution">
    <text evidence="9">The sequence shown here is derived from an EMBL/GenBank/DDBJ whole genome shotgun (WGS) entry which is preliminary data.</text>
</comment>
<dbReference type="Gene3D" id="2.60.40.10">
    <property type="entry name" value="Immunoglobulins"/>
    <property type="match status" value="1"/>
</dbReference>
<keyword evidence="3 7" id="KW-0732">Signal</keyword>
<evidence type="ECO:0000259" key="8">
    <source>
        <dbReference type="PROSITE" id="PS50847"/>
    </source>
</evidence>
<dbReference type="InterPro" id="IPR002591">
    <property type="entry name" value="Phosphodiest/P_Trfase"/>
</dbReference>
<evidence type="ECO:0000256" key="4">
    <source>
        <dbReference type="ARBA" id="ARBA00023088"/>
    </source>
</evidence>
<gene>
    <name evidence="9" type="ORF">CVS27_17995</name>
</gene>
<dbReference type="Proteomes" id="UP000237061">
    <property type="component" value="Unassembled WGS sequence"/>
</dbReference>
<evidence type="ECO:0000256" key="3">
    <source>
        <dbReference type="ARBA" id="ARBA00022729"/>
    </source>
</evidence>
<dbReference type="GO" id="GO:0016787">
    <property type="term" value="F:hydrolase activity"/>
    <property type="evidence" value="ECO:0007669"/>
    <property type="project" value="UniProtKB-ARBA"/>
</dbReference>
<feature type="transmembrane region" description="Helical" evidence="6">
    <location>
        <begin position="722"/>
        <end position="741"/>
    </location>
</feature>
<keyword evidence="1" id="KW-0134">Cell wall</keyword>
<keyword evidence="10" id="KW-1185">Reference proteome</keyword>
<dbReference type="AlphaFoldDB" id="A0A2S3ZSF8"/>
<evidence type="ECO:0000256" key="7">
    <source>
        <dbReference type="SAM" id="SignalP"/>
    </source>
</evidence>
<dbReference type="EMBL" id="PPXC01000019">
    <property type="protein sequence ID" value="POH71932.1"/>
    <property type="molecule type" value="Genomic_DNA"/>
</dbReference>
<keyword evidence="6" id="KW-0812">Transmembrane</keyword>
<keyword evidence="6" id="KW-1133">Transmembrane helix</keyword>
<evidence type="ECO:0000256" key="6">
    <source>
        <dbReference type="SAM" id="Phobius"/>
    </source>
</evidence>
<name>A0A2S3ZSF8_ARTGL</name>
<dbReference type="SUPFAM" id="SSF53649">
    <property type="entry name" value="Alkaline phosphatase-like"/>
    <property type="match status" value="1"/>
</dbReference>
<evidence type="ECO:0000313" key="9">
    <source>
        <dbReference type="EMBL" id="POH71932.1"/>
    </source>
</evidence>
<feature type="signal peptide" evidence="7">
    <location>
        <begin position="1"/>
        <end position="30"/>
    </location>
</feature>
<feature type="domain" description="Gram-positive cocci surface proteins LPxTG" evidence="8">
    <location>
        <begin position="713"/>
        <end position="747"/>
    </location>
</feature>
<dbReference type="PANTHER" id="PTHR10151">
    <property type="entry name" value="ECTONUCLEOTIDE PYROPHOSPHATASE/PHOSPHODIESTERASE"/>
    <property type="match status" value="1"/>
</dbReference>
<dbReference type="InterPro" id="IPR017850">
    <property type="entry name" value="Alkaline_phosphatase_core_sf"/>
</dbReference>
<dbReference type="Gene3D" id="3.40.720.10">
    <property type="entry name" value="Alkaline Phosphatase, subunit A"/>
    <property type="match status" value="2"/>
</dbReference>
<accession>A0A2S3ZSF8</accession>
<evidence type="ECO:0000256" key="1">
    <source>
        <dbReference type="ARBA" id="ARBA00022512"/>
    </source>
</evidence>
<dbReference type="PANTHER" id="PTHR10151:SF120">
    <property type="entry name" value="BIS(5'-ADENOSYL)-TRIPHOSPHATASE"/>
    <property type="match status" value="1"/>
</dbReference>
<dbReference type="InterPro" id="IPR058094">
    <property type="entry name" value="Ig-like_OmpL47-like"/>
</dbReference>
<protein>
    <recommendedName>
        <fullName evidence="8">Gram-positive cocci surface proteins LPxTG domain-containing protein</fullName>
    </recommendedName>
</protein>
<dbReference type="RefSeq" id="WP_103467232.1">
    <property type="nucleotide sequence ID" value="NZ_PPXC01000019.1"/>
</dbReference>
<evidence type="ECO:0000256" key="2">
    <source>
        <dbReference type="ARBA" id="ARBA00022525"/>
    </source>
</evidence>
<sequence length="747" mass="77473">MRSSHRVVRPLVVTAAVAVAAMTFSPAASAAVPGAPYEGLPSGTKIQKSLVIGLDGASISVMDKTELPAIESVRTAGMTAVSNLFANPMAPTVSGPGWSSIATGAWPDKHQVVDNSFTGNNLEQFTNFQDRLEHSDSATSTLVAGTWGPIPDIIFNSGTDLKISAGSDNNTTAKAVDYLKNGNPDSTFVHLDDVDGAGHNSGSSSANYQAQLKITDAKVGEILAAVKARPSYAAEEWLIVVTADHGHTPTGGHGGSTQLERQSFVIAQGSGIPANSTREDVKVTDIAPTVLKHQGVAIDPAWNLDGKPIDEIVPDAFDTLRGQLKPRADETAVGADVLGWTHTAPEGWSIDNSAMPTGGIAEWSGWSFATDEFWTNIERNQGRETSVRNRNVFAVADSDEWDDKSHAAGKFDSTLVSPAFSLNGNPAASVNFASNYLIDGPQSAEVFISFDGGTPQLLKAYKIDTNRMESLPLDIPAGAKEAQLRFKYTGTNSAFWTVDAVTLTQEAWTVPVTTASIAQAPASGWYTTAPTLTLSVHGGAAALAAESGIRTEYQLNDGEWVTYVAPIQLADGETKVNYRSVNGGNGTEETKTLGTIKVDTVAPALTSVAANRTAVASATDAGSGIATLEYSVDAGSTWAPYTAAVVAGNKAATVLFRATDVAGNATATQEVRFVAVGAPSESAQPSPSTSAPGSATAPGTAGTDHAAQDSGGLASTGASGGLIWLSSAALMLVLGGLVLRLRKRARA</sequence>
<reference evidence="9 10" key="1">
    <citation type="submission" date="2018-01" db="EMBL/GenBank/DDBJ databases">
        <title>Arthrobacter sp. nov., from glaciers in China.</title>
        <authorList>
            <person name="Liu Q."/>
            <person name="Xin Y.-H."/>
        </authorList>
    </citation>
    <scope>NUCLEOTIDE SEQUENCE [LARGE SCALE GENOMIC DNA]</scope>
    <source>
        <strain evidence="9 10">HLT2-12-2</strain>
    </source>
</reference>
<dbReference type="Pfam" id="PF01663">
    <property type="entry name" value="Phosphodiest"/>
    <property type="match status" value="2"/>
</dbReference>
<evidence type="ECO:0000256" key="5">
    <source>
        <dbReference type="SAM" id="MobiDB-lite"/>
    </source>
</evidence>
<dbReference type="InterPro" id="IPR019931">
    <property type="entry name" value="LPXTG_anchor"/>
</dbReference>
<keyword evidence="2" id="KW-0964">Secreted</keyword>
<proteinExistence type="predicted"/>
<dbReference type="InterPro" id="IPR013783">
    <property type="entry name" value="Ig-like_fold"/>
</dbReference>
<dbReference type="GO" id="GO:0005975">
    <property type="term" value="P:carbohydrate metabolic process"/>
    <property type="evidence" value="ECO:0007669"/>
    <property type="project" value="UniProtKB-ARBA"/>
</dbReference>
<feature type="region of interest" description="Disordered" evidence="5">
    <location>
        <begin position="678"/>
        <end position="711"/>
    </location>
</feature>
<feature type="compositionally biased region" description="Low complexity" evidence="5">
    <location>
        <begin position="678"/>
        <end position="703"/>
    </location>
</feature>
<keyword evidence="6" id="KW-0472">Membrane</keyword>
<evidence type="ECO:0000313" key="10">
    <source>
        <dbReference type="Proteomes" id="UP000237061"/>
    </source>
</evidence>
<feature type="chain" id="PRO_5015428457" description="Gram-positive cocci surface proteins LPxTG domain-containing protein" evidence="7">
    <location>
        <begin position="31"/>
        <end position="747"/>
    </location>
</feature>
<organism evidence="9 10">
    <name type="scientific">Arthrobacter glacialis</name>
    <dbReference type="NCBI Taxonomy" id="1664"/>
    <lineage>
        <taxon>Bacteria</taxon>
        <taxon>Bacillati</taxon>
        <taxon>Actinomycetota</taxon>
        <taxon>Actinomycetes</taxon>
        <taxon>Micrococcales</taxon>
        <taxon>Micrococcaceae</taxon>
        <taxon>Arthrobacter</taxon>
    </lineage>
</organism>